<dbReference type="SMART" id="SM00860">
    <property type="entry name" value="SMI1_KNR4"/>
    <property type="match status" value="1"/>
</dbReference>
<dbReference type="Pfam" id="PF09346">
    <property type="entry name" value="SMI1_KNR4"/>
    <property type="match status" value="1"/>
</dbReference>
<protein>
    <submittedName>
        <fullName evidence="2">Benzoate transporter</fullName>
    </submittedName>
</protein>
<dbReference type="PANTHER" id="PTHR47432">
    <property type="entry name" value="CELL WALL ASSEMBLY REGULATOR SMI1"/>
    <property type="match status" value="1"/>
</dbReference>
<reference evidence="2 3" key="1">
    <citation type="submission" date="2018-08" db="EMBL/GenBank/DDBJ databases">
        <title>Chitinophaga sp. K20C18050901, a novel bacterium isolated from forest soil.</title>
        <authorList>
            <person name="Wang C."/>
        </authorList>
    </citation>
    <scope>NUCLEOTIDE SEQUENCE [LARGE SCALE GENOMIC DNA]</scope>
    <source>
        <strain evidence="2 3">K20C18050901</strain>
    </source>
</reference>
<dbReference type="PANTHER" id="PTHR47432:SF1">
    <property type="entry name" value="CELL WALL ASSEMBLY REGULATOR SMI1"/>
    <property type="match status" value="1"/>
</dbReference>
<feature type="domain" description="Knr4/Smi1-like" evidence="1">
    <location>
        <begin position="26"/>
        <end position="152"/>
    </location>
</feature>
<dbReference type="OrthoDB" id="6989522at2"/>
<dbReference type="Gene3D" id="3.40.1580.10">
    <property type="entry name" value="SMI1/KNR4-like"/>
    <property type="match status" value="1"/>
</dbReference>
<dbReference type="EMBL" id="QTJV01000006">
    <property type="protein sequence ID" value="RFM33806.1"/>
    <property type="molecule type" value="Genomic_DNA"/>
</dbReference>
<dbReference type="SUPFAM" id="SSF160631">
    <property type="entry name" value="SMI1/KNR4-like"/>
    <property type="match status" value="1"/>
</dbReference>
<proteinExistence type="predicted"/>
<keyword evidence="3" id="KW-1185">Reference proteome</keyword>
<dbReference type="InterPro" id="IPR051873">
    <property type="entry name" value="KNR4/SMI1_regulator"/>
</dbReference>
<comment type="caution">
    <text evidence="2">The sequence shown here is derived from an EMBL/GenBank/DDBJ whole genome shotgun (WGS) entry which is preliminary data.</text>
</comment>
<evidence type="ECO:0000313" key="2">
    <source>
        <dbReference type="EMBL" id="RFM33806.1"/>
    </source>
</evidence>
<gene>
    <name evidence="2" type="ORF">DXN04_17770</name>
</gene>
<organism evidence="2 3">
    <name type="scientific">Chitinophaga silvisoli</name>
    <dbReference type="NCBI Taxonomy" id="2291814"/>
    <lineage>
        <taxon>Bacteria</taxon>
        <taxon>Pseudomonadati</taxon>
        <taxon>Bacteroidota</taxon>
        <taxon>Chitinophagia</taxon>
        <taxon>Chitinophagales</taxon>
        <taxon>Chitinophagaceae</taxon>
        <taxon>Chitinophaga</taxon>
    </lineage>
</organism>
<dbReference type="InterPro" id="IPR037883">
    <property type="entry name" value="Knr4/Smi1-like_sf"/>
</dbReference>
<dbReference type="AlphaFoldDB" id="A0A3E1P0T4"/>
<evidence type="ECO:0000259" key="1">
    <source>
        <dbReference type="SMART" id="SM00860"/>
    </source>
</evidence>
<dbReference type="InterPro" id="IPR018958">
    <property type="entry name" value="Knr4/Smi1-like_dom"/>
</dbReference>
<accession>A0A3E1P0T4</accession>
<sequence>MAPLLVNLDQLIGSKRNVYHKGLQPGLSPDEIHALEEKYGITLPEDLKGLYQWHNGQRDDNYEAFVNNCTFVPLEHALDTAAELTSMIGSDFELPDMWHETWIPIFSNGGGDYICYDLAGSFDGQAGQLIEYWHADNDRNIIAGDLAGLLQALVNLYEVYDPSDEFMQVEDLPGYPLRHEIA</sequence>
<name>A0A3E1P0T4_9BACT</name>
<dbReference type="RefSeq" id="WP_116854724.1">
    <property type="nucleotide sequence ID" value="NZ_QTJV01000006.1"/>
</dbReference>
<dbReference type="Proteomes" id="UP000261174">
    <property type="component" value="Unassembled WGS sequence"/>
</dbReference>
<evidence type="ECO:0000313" key="3">
    <source>
        <dbReference type="Proteomes" id="UP000261174"/>
    </source>
</evidence>